<evidence type="ECO:0000313" key="2">
    <source>
        <dbReference type="Proteomes" id="UP000023152"/>
    </source>
</evidence>
<accession>X6LKZ7</accession>
<dbReference type="EMBL" id="ASPP01036835">
    <property type="protein sequence ID" value="ETO02041.1"/>
    <property type="molecule type" value="Genomic_DNA"/>
</dbReference>
<protein>
    <submittedName>
        <fullName evidence="1">Uncharacterized protein</fullName>
    </submittedName>
</protein>
<keyword evidence="2" id="KW-1185">Reference proteome</keyword>
<organism evidence="1 2">
    <name type="scientific">Reticulomyxa filosa</name>
    <dbReference type="NCBI Taxonomy" id="46433"/>
    <lineage>
        <taxon>Eukaryota</taxon>
        <taxon>Sar</taxon>
        <taxon>Rhizaria</taxon>
        <taxon>Retaria</taxon>
        <taxon>Foraminifera</taxon>
        <taxon>Monothalamids</taxon>
        <taxon>Reticulomyxidae</taxon>
        <taxon>Reticulomyxa</taxon>
    </lineage>
</organism>
<gene>
    <name evidence="1" type="ORF">RFI_35395</name>
</gene>
<proteinExistence type="predicted"/>
<evidence type="ECO:0000313" key="1">
    <source>
        <dbReference type="EMBL" id="ETO02041.1"/>
    </source>
</evidence>
<name>X6LKZ7_RETFI</name>
<sequence>MLLFLTLEPGSFKKKVEMNDVLVFCEELETKQSFSLFQLTLSEDEKAVLHELRANFHSLKDLLVLQWRQWKSENPYIPKKKYFDWLNEKTWYSFRSVYHSINTYRHFEESLVDLNYQIQSNNIPSGMICLIFCFLIVRNEVTSQKKKKKIFLTICSLCPPVFWKEEGQCDFDNEDGQQIYDDCFDNPANYLYISLSDVLTHILQYKMDVFLKKLNSDQQAQLIQIFFDELEKRITKKYEPLNEFGNGTFIIYMWLCNDMALYWYDVCKISNDEDNDDNEEKNTGLHYDNVHFIKFDEFINRVISPRFRSRGSQEFVENVAISNLCLCQHFVNTFLLASKLDVVECIQMSCCVN</sequence>
<dbReference type="AlphaFoldDB" id="X6LKZ7"/>
<dbReference type="Proteomes" id="UP000023152">
    <property type="component" value="Unassembled WGS sequence"/>
</dbReference>
<reference evidence="1 2" key="1">
    <citation type="journal article" date="2013" name="Curr. Biol.">
        <title>The Genome of the Foraminiferan Reticulomyxa filosa.</title>
        <authorList>
            <person name="Glockner G."/>
            <person name="Hulsmann N."/>
            <person name="Schleicher M."/>
            <person name="Noegel A.A."/>
            <person name="Eichinger L."/>
            <person name="Gallinger C."/>
            <person name="Pawlowski J."/>
            <person name="Sierra R."/>
            <person name="Euteneuer U."/>
            <person name="Pillet L."/>
            <person name="Moustafa A."/>
            <person name="Platzer M."/>
            <person name="Groth M."/>
            <person name="Szafranski K."/>
            <person name="Schliwa M."/>
        </authorList>
    </citation>
    <scope>NUCLEOTIDE SEQUENCE [LARGE SCALE GENOMIC DNA]</scope>
</reference>
<comment type="caution">
    <text evidence="1">The sequence shown here is derived from an EMBL/GenBank/DDBJ whole genome shotgun (WGS) entry which is preliminary data.</text>
</comment>